<comment type="caution">
    <text evidence="1">The sequence shown here is derived from an EMBL/GenBank/DDBJ whole genome shotgun (WGS) entry which is preliminary data.</text>
</comment>
<protein>
    <submittedName>
        <fullName evidence="1">Aromatic prenyltransferase Orf2</fullName>
    </submittedName>
</protein>
<name>A0A4R2JAJ0_9PSEU</name>
<dbReference type="InterPro" id="IPR036239">
    <property type="entry name" value="PrenylTrfase-like_sf"/>
</dbReference>
<keyword evidence="2" id="KW-1185">Reference proteome</keyword>
<sequence>MLGAPDVPWTIRGHERRFRALGLVRVRHVAVDYRANTVNLYFRTSRKITQDDSERFVSVANGKPPGPSVFSDMAKFTPPDGYTFSVTMAVDNGDIQRVGFYALKLPTGQFPAIGQRLATFFRSAPSRDDEEMNAVAWSFGPAGNDYIKAERGYCGRLVALMKSWNSPMTGTS</sequence>
<dbReference type="Proteomes" id="UP000295680">
    <property type="component" value="Unassembled WGS sequence"/>
</dbReference>
<organism evidence="1 2">
    <name type="scientific">Actinocrispum wychmicini</name>
    <dbReference type="NCBI Taxonomy" id="1213861"/>
    <lineage>
        <taxon>Bacteria</taxon>
        <taxon>Bacillati</taxon>
        <taxon>Actinomycetota</taxon>
        <taxon>Actinomycetes</taxon>
        <taxon>Pseudonocardiales</taxon>
        <taxon>Pseudonocardiaceae</taxon>
        <taxon>Actinocrispum</taxon>
    </lineage>
</organism>
<dbReference type="GO" id="GO:0016740">
    <property type="term" value="F:transferase activity"/>
    <property type="evidence" value="ECO:0007669"/>
    <property type="project" value="UniProtKB-KW"/>
</dbReference>
<dbReference type="InterPro" id="IPR020965">
    <property type="entry name" value="Prenyltransferase_CloQ"/>
</dbReference>
<dbReference type="Pfam" id="PF11468">
    <property type="entry name" value="PTase_Orf2"/>
    <property type="match status" value="1"/>
</dbReference>
<evidence type="ECO:0000313" key="2">
    <source>
        <dbReference type="Proteomes" id="UP000295680"/>
    </source>
</evidence>
<gene>
    <name evidence="1" type="ORF">EV192_107217</name>
</gene>
<proteinExistence type="predicted"/>
<keyword evidence="1" id="KW-0808">Transferase</keyword>
<dbReference type="EMBL" id="SLWS01000007">
    <property type="protein sequence ID" value="TCO55794.1"/>
    <property type="molecule type" value="Genomic_DNA"/>
</dbReference>
<dbReference type="SUPFAM" id="SSF143492">
    <property type="entry name" value="Prenyltransferase-like"/>
    <property type="match status" value="1"/>
</dbReference>
<reference evidence="1 2" key="1">
    <citation type="submission" date="2019-03" db="EMBL/GenBank/DDBJ databases">
        <title>Genomic Encyclopedia of Type Strains, Phase IV (KMG-IV): sequencing the most valuable type-strain genomes for metagenomic binning, comparative biology and taxonomic classification.</title>
        <authorList>
            <person name="Goeker M."/>
        </authorList>
    </citation>
    <scope>NUCLEOTIDE SEQUENCE [LARGE SCALE GENOMIC DNA]</scope>
    <source>
        <strain evidence="1 2">DSM 45934</strain>
    </source>
</reference>
<dbReference type="AlphaFoldDB" id="A0A4R2JAJ0"/>
<evidence type="ECO:0000313" key="1">
    <source>
        <dbReference type="EMBL" id="TCO55794.1"/>
    </source>
</evidence>
<accession>A0A4R2JAJ0</accession>